<evidence type="ECO:0000259" key="2">
    <source>
        <dbReference type="Pfam" id="PF07687"/>
    </source>
</evidence>
<dbReference type="PANTHER" id="PTHR30575">
    <property type="entry name" value="PEPTIDASE M20"/>
    <property type="match status" value="1"/>
</dbReference>
<dbReference type="InterPro" id="IPR011650">
    <property type="entry name" value="Peptidase_M20_dimer"/>
</dbReference>
<organism evidence="3 4">
    <name type="scientific">Romboutsia weinsteinii</name>
    <dbReference type="NCBI Taxonomy" id="2020949"/>
    <lineage>
        <taxon>Bacteria</taxon>
        <taxon>Bacillati</taxon>
        <taxon>Bacillota</taxon>
        <taxon>Clostridia</taxon>
        <taxon>Peptostreptococcales</taxon>
        <taxon>Peptostreptococcaceae</taxon>
        <taxon>Romboutsia</taxon>
    </lineage>
</organism>
<evidence type="ECO:0000256" key="1">
    <source>
        <dbReference type="PIRNR" id="PIRNR037226"/>
    </source>
</evidence>
<dbReference type="InterPro" id="IPR036264">
    <property type="entry name" value="Bact_exopeptidase_dim_dom"/>
</dbReference>
<proteinExistence type="inferred from homology"/>
<dbReference type="Gene3D" id="3.30.70.360">
    <property type="match status" value="1"/>
</dbReference>
<dbReference type="GO" id="GO:0046657">
    <property type="term" value="P:folic acid catabolic process"/>
    <property type="evidence" value="ECO:0007669"/>
    <property type="project" value="TreeGrafter"/>
</dbReference>
<dbReference type="Pfam" id="PF01546">
    <property type="entry name" value="Peptidase_M20"/>
    <property type="match status" value="1"/>
</dbReference>
<dbReference type="AlphaFoldDB" id="A0A371J6Y4"/>
<keyword evidence="4" id="KW-1185">Reference proteome</keyword>
<dbReference type="OrthoDB" id="9781032at2"/>
<name>A0A371J6Y4_9FIRM</name>
<accession>A0A371J6Y4</accession>
<evidence type="ECO:0000313" key="4">
    <source>
        <dbReference type="Proteomes" id="UP000215694"/>
    </source>
</evidence>
<dbReference type="InterPro" id="IPR017144">
    <property type="entry name" value="Xaa-Arg_dipeptidase"/>
</dbReference>
<dbReference type="PIRSF" id="PIRSF037226">
    <property type="entry name" value="Amidohydrolase_ACY1L2_prd"/>
    <property type="match status" value="1"/>
</dbReference>
<dbReference type="InterPro" id="IPR002933">
    <property type="entry name" value="Peptidase_M20"/>
</dbReference>
<reference evidence="3 4" key="1">
    <citation type="journal article" date="2017" name="Genome Announc.">
        <title>Draft Genome Sequence of Romboutsia weinsteinii sp. nov. Strain CCRI-19649(T) Isolated from Surface Water.</title>
        <authorList>
            <person name="Maheux A.F."/>
            <person name="Boudreau D.K."/>
            <person name="Berube E."/>
            <person name="Boissinot M."/>
            <person name="Cantin P."/>
            <person name="Raymond F."/>
            <person name="Corbeil J."/>
            <person name="Omar R.F."/>
            <person name="Bergeron M.G."/>
        </authorList>
    </citation>
    <scope>NUCLEOTIDE SEQUENCE [LARGE SCALE GENOMIC DNA]</scope>
    <source>
        <strain evidence="3 4">CCRI-19649</strain>
    </source>
</reference>
<keyword evidence="3" id="KW-0378">Hydrolase</keyword>
<dbReference type="InterPro" id="IPR052030">
    <property type="entry name" value="Peptidase_M20/M20A_hydrolases"/>
</dbReference>
<dbReference type="NCBIfam" id="TIGR01891">
    <property type="entry name" value="amidohydrolases"/>
    <property type="match status" value="1"/>
</dbReference>
<dbReference type="GO" id="GO:0016805">
    <property type="term" value="F:dipeptidase activity"/>
    <property type="evidence" value="ECO:0007669"/>
    <property type="project" value="InterPro"/>
</dbReference>
<dbReference type="Pfam" id="PF07687">
    <property type="entry name" value="M20_dimer"/>
    <property type="match status" value="1"/>
</dbReference>
<dbReference type="RefSeq" id="WP_094366340.1">
    <property type="nucleotide sequence ID" value="NZ_NOJY02000006.1"/>
</dbReference>
<comment type="caution">
    <text evidence="3">The sequence shown here is derived from an EMBL/GenBank/DDBJ whole genome shotgun (WGS) entry which is preliminary data.</text>
</comment>
<dbReference type="GO" id="GO:0071713">
    <property type="term" value="F:para-aminobenzoyl-glutamate hydrolase activity"/>
    <property type="evidence" value="ECO:0007669"/>
    <property type="project" value="TreeGrafter"/>
</dbReference>
<comment type="similarity">
    <text evidence="1">Belongs to the peptidase M20A family.</text>
</comment>
<protein>
    <recommendedName>
        <fullName evidence="1">Peptidase M20 domain-containing protein 2</fullName>
    </recommendedName>
</protein>
<dbReference type="Gene3D" id="3.40.630.10">
    <property type="entry name" value="Zn peptidases"/>
    <property type="match status" value="1"/>
</dbReference>
<dbReference type="GO" id="GO:0005737">
    <property type="term" value="C:cytoplasm"/>
    <property type="evidence" value="ECO:0007669"/>
    <property type="project" value="TreeGrafter"/>
</dbReference>
<dbReference type="Proteomes" id="UP000215694">
    <property type="component" value="Unassembled WGS sequence"/>
</dbReference>
<gene>
    <name evidence="3" type="ORF">CHL78_004970</name>
</gene>
<sequence length="438" mass="48202">MKDIFIKSLDNIKEEMISLSESIFKRPELGFKEYNTNELICKVLDKHDISYENNIALTGIVATLDSKKEGAHIGLLCELDAVPTINHEFSNKEDNAAHTCGHYAQVGTMLGVFLGIKESNILDSLGGKITFIATPAEEYCDFEYRKNLVESKKLTYISGKQEMIKLGVFDELDCILSCHTMGTGTNYLAETNSTLNGFLGKRAIFKGKSAHAGANPSEGINALNAATLAMNAITFLRETFKEEDAIRVHYVMSQGGTTVNSVPEETILDMYIRAKTLDAILVVNKKVDRALRAGALGVGCDIEICDTGGYLPLTQDENLTKVIEDTLTDFMSKDKVLKDCHSYASGDIGDLSHLVPTVQIGVAGFTGNIHGYNFKTGDVDIAYKLPMEYLGATTIELLSNKGELAKDIKSKFNPRLTISEYIDLLNNLNQNKLYNVED</sequence>
<evidence type="ECO:0000313" key="3">
    <source>
        <dbReference type="EMBL" id="RDY28541.1"/>
    </source>
</evidence>
<feature type="domain" description="Peptidase M20 dimerisation" evidence="2">
    <location>
        <begin position="197"/>
        <end position="293"/>
    </location>
</feature>
<dbReference type="SUPFAM" id="SSF53187">
    <property type="entry name" value="Zn-dependent exopeptidases"/>
    <property type="match status" value="1"/>
</dbReference>
<dbReference type="EMBL" id="NOJY02000006">
    <property type="protein sequence ID" value="RDY28541.1"/>
    <property type="molecule type" value="Genomic_DNA"/>
</dbReference>
<dbReference type="PANTHER" id="PTHR30575:SF3">
    <property type="entry name" value="PEPTIDASE M20 DIMERISATION DOMAIN-CONTAINING PROTEIN"/>
    <property type="match status" value="1"/>
</dbReference>
<dbReference type="SUPFAM" id="SSF55031">
    <property type="entry name" value="Bacterial exopeptidase dimerisation domain"/>
    <property type="match status" value="1"/>
</dbReference>
<dbReference type="InterPro" id="IPR017439">
    <property type="entry name" value="Amidohydrolase"/>
</dbReference>